<dbReference type="InterPro" id="IPR039425">
    <property type="entry name" value="RNA_pol_sigma-70-like"/>
</dbReference>
<dbReference type="STRING" id="1317122.ATO12_08565"/>
<gene>
    <name evidence="6" type="ORF">ATO12_08565</name>
</gene>
<dbReference type="InterPro" id="IPR007627">
    <property type="entry name" value="RNA_pol_sigma70_r2"/>
</dbReference>
<dbReference type="Gene3D" id="1.10.1740.10">
    <property type="match status" value="1"/>
</dbReference>
<evidence type="ECO:0000313" key="6">
    <source>
        <dbReference type="EMBL" id="EZH74783.1"/>
    </source>
</evidence>
<evidence type="ECO:0000256" key="1">
    <source>
        <dbReference type="ARBA" id="ARBA00010641"/>
    </source>
</evidence>
<dbReference type="AlphaFoldDB" id="A0A023BYP8"/>
<dbReference type="InterPro" id="IPR014284">
    <property type="entry name" value="RNA_pol_sigma-70_dom"/>
</dbReference>
<dbReference type="Pfam" id="PF04542">
    <property type="entry name" value="Sigma70_r2"/>
    <property type="match status" value="1"/>
</dbReference>
<keyword evidence="7" id="KW-1185">Reference proteome</keyword>
<proteinExistence type="inferred from homology"/>
<protein>
    <recommendedName>
        <fullName evidence="5">RNA polymerase sigma-70 region 2 domain-containing protein</fullName>
    </recommendedName>
</protein>
<reference evidence="6 7" key="1">
    <citation type="submission" date="2014-04" db="EMBL/GenBank/DDBJ databases">
        <title>Aquimarina sp. 22II-S11-z7 Genome Sequencing.</title>
        <authorList>
            <person name="Lai Q."/>
        </authorList>
    </citation>
    <scope>NUCLEOTIDE SEQUENCE [LARGE SCALE GENOMIC DNA]</scope>
    <source>
        <strain evidence="6 7">22II-S11-z7</strain>
    </source>
</reference>
<dbReference type="InterPro" id="IPR036388">
    <property type="entry name" value="WH-like_DNA-bd_sf"/>
</dbReference>
<dbReference type="PANTHER" id="PTHR43133">
    <property type="entry name" value="RNA POLYMERASE ECF-TYPE SIGMA FACTO"/>
    <property type="match status" value="1"/>
</dbReference>
<dbReference type="InterPro" id="IPR013324">
    <property type="entry name" value="RNA_pol_sigma_r3/r4-like"/>
</dbReference>
<dbReference type="Gene3D" id="1.10.10.10">
    <property type="entry name" value="Winged helix-like DNA-binding domain superfamily/Winged helix DNA-binding domain"/>
    <property type="match status" value="1"/>
</dbReference>
<dbReference type="GO" id="GO:0016987">
    <property type="term" value="F:sigma factor activity"/>
    <property type="evidence" value="ECO:0007669"/>
    <property type="project" value="UniProtKB-KW"/>
</dbReference>
<name>A0A023BYP8_9FLAO</name>
<dbReference type="eggNOG" id="COG1595">
    <property type="taxonomic scope" value="Bacteria"/>
</dbReference>
<dbReference type="NCBIfam" id="TIGR02937">
    <property type="entry name" value="sigma70-ECF"/>
    <property type="match status" value="1"/>
</dbReference>
<dbReference type="InterPro" id="IPR013325">
    <property type="entry name" value="RNA_pol_sigma_r2"/>
</dbReference>
<evidence type="ECO:0000256" key="2">
    <source>
        <dbReference type="ARBA" id="ARBA00023015"/>
    </source>
</evidence>
<comment type="similarity">
    <text evidence="1">Belongs to the sigma-70 factor family. ECF subfamily.</text>
</comment>
<accession>A0A023BYP8</accession>
<keyword evidence="2" id="KW-0805">Transcription regulation</keyword>
<evidence type="ECO:0000256" key="4">
    <source>
        <dbReference type="ARBA" id="ARBA00023163"/>
    </source>
</evidence>
<dbReference type="Proteomes" id="UP000023541">
    <property type="component" value="Unassembled WGS sequence"/>
</dbReference>
<dbReference type="OrthoDB" id="1163416at2"/>
<sequence>MKDKKDQEILRGILAGDRAVIKTFYKENFNYIRGYVVQNSGSKEDVEDVFQDALMILYEKLESGPLELHASLRTYFFAICKNLWKKRLRKKSKVFTTDTVFEISEELDDDILQRIENQDREHIYHKYFLQLSATCQKLLSLVFEEKSMRQIAEKTGYSEGYARKKKFECKKHLMDRIESDPAYKELRIHTTQE</sequence>
<dbReference type="GO" id="GO:0006352">
    <property type="term" value="P:DNA-templated transcription initiation"/>
    <property type="evidence" value="ECO:0007669"/>
    <property type="project" value="InterPro"/>
</dbReference>
<dbReference type="EMBL" id="AQRA01000002">
    <property type="protein sequence ID" value="EZH74783.1"/>
    <property type="molecule type" value="Genomic_DNA"/>
</dbReference>
<organism evidence="6 7">
    <name type="scientific">Aquimarina atlantica</name>
    <dbReference type="NCBI Taxonomy" id="1317122"/>
    <lineage>
        <taxon>Bacteria</taxon>
        <taxon>Pseudomonadati</taxon>
        <taxon>Bacteroidota</taxon>
        <taxon>Flavobacteriia</taxon>
        <taxon>Flavobacteriales</taxon>
        <taxon>Flavobacteriaceae</taxon>
        <taxon>Aquimarina</taxon>
    </lineage>
</organism>
<evidence type="ECO:0000256" key="3">
    <source>
        <dbReference type="ARBA" id="ARBA00023082"/>
    </source>
</evidence>
<dbReference type="SUPFAM" id="SSF88659">
    <property type="entry name" value="Sigma3 and sigma4 domains of RNA polymerase sigma factors"/>
    <property type="match status" value="1"/>
</dbReference>
<keyword evidence="3" id="KW-0731">Sigma factor</keyword>
<dbReference type="SUPFAM" id="SSF88946">
    <property type="entry name" value="Sigma2 domain of RNA polymerase sigma factors"/>
    <property type="match status" value="1"/>
</dbReference>
<keyword evidence="4" id="KW-0804">Transcription</keyword>
<dbReference type="RefSeq" id="WP_034239582.1">
    <property type="nucleotide sequence ID" value="NZ_AQRA01000002.1"/>
</dbReference>
<evidence type="ECO:0000313" key="7">
    <source>
        <dbReference type="Proteomes" id="UP000023541"/>
    </source>
</evidence>
<comment type="caution">
    <text evidence="6">The sequence shown here is derived from an EMBL/GenBank/DDBJ whole genome shotgun (WGS) entry which is preliminary data.</text>
</comment>
<evidence type="ECO:0000259" key="5">
    <source>
        <dbReference type="Pfam" id="PF04542"/>
    </source>
</evidence>
<dbReference type="PANTHER" id="PTHR43133:SF46">
    <property type="entry name" value="RNA POLYMERASE SIGMA-70 FACTOR ECF SUBFAMILY"/>
    <property type="match status" value="1"/>
</dbReference>
<feature type="domain" description="RNA polymerase sigma-70 region 2" evidence="5">
    <location>
        <begin position="25"/>
        <end position="93"/>
    </location>
</feature>